<evidence type="ECO:0000313" key="4">
    <source>
        <dbReference type="Proteomes" id="UP000000466"/>
    </source>
</evidence>
<gene>
    <name evidence="3" type="ordered locus">M5M_04345</name>
</gene>
<dbReference type="Proteomes" id="UP000000466">
    <property type="component" value="Chromosome"/>
</dbReference>
<dbReference type="KEGG" id="saga:M5M_04345"/>
<dbReference type="PANTHER" id="PTHR31061:SF24">
    <property type="entry name" value="LD22376P"/>
    <property type="match status" value="1"/>
</dbReference>
<accession>K4KGG3</accession>
<evidence type="ECO:0000313" key="3">
    <source>
        <dbReference type="EMBL" id="AFU98076.1"/>
    </source>
</evidence>
<protein>
    <recommendedName>
        <fullName evidence="2">Heparan-alpha-glucosaminide N-acetyltransferase catalytic domain-containing protein</fullName>
    </recommendedName>
</protein>
<proteinExistence type="predicted"/>
<dbReference type="AlphaFoldDB" id="K4KGG3"/>
<dbReference type="Pfam" id="PF07786">
    <property type="entry name" value="HGSNAT_cat"/>
    <property type="match status" value="1"/>
</dbReference>
<feature type="transmembrane region" description="Helical" evidence="1">
    <location>
        <begin position="45"/>
        <end position="63"/>
    </location>
</feature>
<feature type="transmembrane region" description="Helical" evidence="1">
    <location>
        <begin position="327"/>
        <end position="348"/>
    </location>
</feature>
<organism evidence="3 4">
    <name type="scientific">Simiduia agarivorans (strain DSM 21679 / JCM 13881 / BCRC 17597 / SA1)</name>
    <dbReference type="NCBI Taxonomy" id="1117647"/>
    <lineage>
        <taxon>Bacteria</taxon>
        <taxon>Pseudomonadati</taxon>
        <taxon>Pseudomonadota</taxon>
        <taxon>Gammaproteobacteria</taxon>
        <taxon>Cellvibrionales</taxon>
        <taxon>Cellvibrionaceae</taxon>
        <taxon>Simiduia</taxon>
    </lineage>
</organism>
<feature type="transmembrane region" description="Helical" evidence="1">
    <location>
        <begin position="279"/>
        <end position="298"/>
    </location>
</feature>
<dbReference type="eggNOG" id="COG4299">
    <property type="taxonomic scope" value="Bacteria"/>
</dbReference>
<feature type="transmembrane region" description="Helical" evidence="1">
    <location>
        <begin position="244"/>
        <end position="267"/>
    </location>
</feature>
<keyword evidence="4" id="KW-1185">Reference proteome</keyword>
<dbReference type="HOGENOM" id="CLU_029171_4_0_6"/>
<name>K4KGG3_SIMAS</name>
<sequence length="356" mass="40048">MKQRYIALDALRGLTLALMIVVNTPGSWAHVYGPLLHADWMGWTFTDLVFPFFLFIVGASLYFSQKGMASLTRADQLRKIIRRSLLLIVLGVLLEYYPFIVSLHELRLPGVLQRIGLAFGVAALLVVFVPARFNLVCIGAILASYQVLLWLSHEPYSLEHNLVRQVDLWVFGESHLWAGKGLAFDPEGLLSTWPSVATVLAGFETARWLRSGRQLRYLQFGLWGAGGVVLLMTYALALPINKSLWTPGFVLLTAGLACWTLALMLLMEQWRLGAAIQRPLVSLGQNPLFIYVLSWLWVRSYQLFPTQEGTLYETLFGVFAHVLEPKAASLAFALCHLAVLWLIAAYLARRQIFIKL</sequence>
<dbReference type="STRING" id="1117647.M5M_04345"/>
<evidence type="ECO:0000259" key="2">
    <source>
        <dbReference type="Pfam" id="PF07786"/>
    </source>
</evidence>
<reference evidence="3 4" key="1">
    <citation type="journal article" date="2013" name="Genome Announc.">
        <title>Complete genome sequence of Simiduia agarivorans SA1(T), a marine bacterium able to degrade a variety of polysaccharides.</title>
        <authorList>
            <person name="Lin S.Y."/>
            <person name="Shieh W.Y."/>
            <person name="Chen J.S."/>
            <person name="Tang S.L."/>
        </authorList>
    </citation>
    <scope>NUCLEOTIDE SEQUENCE [LARGE SCALE GENOMIC DNA]</scope>
    <source>
        <strain evidence="4">DSM 21679 / JCM 13881 / BCRC 17597 / SA1</strain>
    </source>
</reference>
<keyword evidence="1" id="KW-0812">Transmembrane</keyword>
<dbReference type="RefSeq" id="WP_015046249.1">
    <property type="nucleotide sequence ID" value="NC_018868.3"/>
</dbReference>
<keyword evidence="1" id="KW-0472">Membrane</keyword>
<feature type="transmembrane region" description="Helical" evidence="1">
    <location>
        <begin position="217"/>
        <end position="238"/>
    </location>
</feature>
<feature type="domain" description="Heparan-alpha-glucosaminide N-acetyltransferase catalytic" evidence="2">
    <location>
        <begin position="4"/>
        <end position="149"/>
    </location>
</feature>
<dbReference type="PANTHER" id="PTHR31061">
    <property type="entry name" value="LD22376P"/>
    <property type="match status" value="1"/>
</dbReference>
<evidence type="ECO:0000256" key="1">
    <source>
        <dbReference type="SAM" id="Phobius"/>
    </source>
</evidence>
<dbReference type="InterPro" id="IPR012429">
    <property type="entry name" value="HGSNAT_cat"/>
</dbReference>
<keyword evidence="1" id="KW-1133">Transmembrane helix</keyword>
<feature type="transmembrane region" description="Helical" evidence="1">
    <location>
        <begin position="84"/>
        <end position="103"/>
    </location>
</feature>
<dbReference type="EMBL" id="CP003746">
    <property type="protein sequence ID" value="AFU98076.1"/>
    <property type="molecule type" value="Genomic_DNA"/>
</dbReference>
<feature type="transmembrane region" description="Helical" evidence="1">
    <location>
        <begin position="115"/>
        <end position="143"/>
    </location>
</feature>